<keyword evidence="6 11" id="KW-0547">Nucleotide-binding</keyword>
<keyword evidence="12" id="KW-0175">Coiled coil</keyword>
<evidence type="ECO:0000256" key="5">
    <source>
        <dbReference type="ARBA" id="ARBA00022723"/>
    </source>
</evidence>
<feature type="binding site" evidence="11">
    <location>
        <position position="171"/>
    </location>
    <ligand>
        <name>ATP</name>
        <dbReference type="ChEBI" id="CHEBI:30616"/>
    </ligand>
</feature>
<sequence length="484" mass="53355">MIYTALYAPHYISSTTRKPQHTDTSTLSSSLPLFLLYGTVIFRETFALVIMSEESLLEEIASLKAKLREKEANLAKLRREKQILQSHGLNNAEIARYSRQILLPDIGVKGQVKLKNASVLIVGTGGLGCPSALYLAGAGVGHIGIVDYDDIEITNLHRQLLFSTLDIGTSKVGAAAASLQRLNDSIKITPYKLQIHSSNALEIVKQYDVILDATDNVATRYLLNDACVIAGKPLISGSALQFEGQLTVYNYSGPCYRCIFPKPPPPETVNNCGDSGVLGAVVGTIGVMQALQAVKIILNMPGILSGRFLMFDGMETTFRNLKLREKNLECAVCGTNPTIHKLIDYEEFCGAKANDKNPNLKILNANERITVNEYKELSKISSKPYLLVDVRSREEFEMCSLEDSINIPFTKIRSENSLATIKKELDKAGSEVSDIFVLCRRGNDSQKAVRILKDSLSNHDVQIKDIAGGIHAWTRNIDPEFPIY</sequence>
<dbReference type="SMART" id="SM00450">
    <property type="entry name" value="RHOD"/>
    <property type="match status" value="1"/>
</dbReference>
<dbReference type="Pfam" id="PF00581">
    <property type="entry name" value="Rhodanese"/>
    <property type="match status" value="1"/>
</dbReference>
<dbReference type="GO" id="GO:0006777">
    <property type="term" value="P:Mo-molybdopterin cofactor biosynthetic process"/>
    <property type="evidence" value="ECO:0007669"/>
    <property type="project" value="UniProtKB-UniRule"/>
</dbReference>
<dbReference type="PROSITE" id="PS50206">
    <property type="entry name" value="RHODANESE_3"/>
    <property type="match status" value="1"/>
</dbReference>
<evidence type="ECO:0000313" key="15">
    <source>
        <dbReference type="Proteomes" id="UP000215335"/>
    </source>
</evidence>
<dbReference type="GO" id="GO:0002143">
    <property type="term" value="P:tRNA wobble position uridine thiolation"/>
    <property type="evidence" value="ECO:0007669"/>
    <property type="project" value="InterPro"/>
</dbReference>
<dbReference type="EC" id="2.7.7.-" evidence="11"/>
<keyword evidence="8 11" id="KW-0067">ATP-binding</keyword>
<dbReference type="GO" id="GO:0004792">
    <property type="term" value="F:thiosulfate-cyanide sulfurtransferase activity"/>
    <property type="evidence" value="ECO:0007669"/>
    <property type="project" value="TreeGrafter"/>
</dbReference>
<evidence type="ECO:0000256" key="7">
    <source>
        <dbReference type="ARBA" id="ARBA00022833"/>
    </source>
</evidence>
<keyword evidence="15" id="KW-1185">Reference proteome</keyword>
<dbReference type="InterPro" id="IPR001763">
    <property type="entry name" value="Rhodanese-like_dom"/>
</dbReference>
<evidence type="ECO:0000256" key="9">
    <source>
        <dbReference type="ARBA" id="ARBA00023150"/>
    </source>
</evidence>
<feature type="binding site" evidence="11">
    <location>
        <position position="255"/>
    </location>
    <ligand>
        <name>Zn(2+)</name>
        <dbReference type="ChEBI" id="CHEBI:29105"/>
    </ligand>
</feature>
<dbReference type="InterPro" id="IPR000594">
    <property type="entry name" value="ThiF_NAD_FAD-bd"/>
</dbReference>
<feature type="active site" description="Cysteine persulfide intermediate; for sulfurtransferase activity" evidence="11">
    <location>
        <position position="439"/>
    </location>
</feature>
<keyword evidence="3 11" id="KW-0808">Transferase</keyword>
<feature type="binding site" evidence="11">
    <location>
        <begin position="154"/>
        <end position="158"/>
    </location>
    <ligand>
        <name>ATP</name>
        <dbReference type="ChEBI" id="CHEBI:30616"/>
    </ligand>
</feature>
<feature type="binding site" evidence="11">
    <location>
        <position position="330"/>
    </location>
    <ligand>
        <name>Zn(2+)</name>
        <dbReference type="ChEBI" id="CHEBI:29105"/>
    </ligand>
</feature>
<proteinExistence type="inferred from homology"/>
<evidence type="ECO:0000256" key="6">
    <source>
        <dbReference type="ARBA" id="ARBA00022741"/>
    </source>
</evidence>
<dbReference type="PANTHER" id="PTHR10953">
    <property type="entry name" value="UBIQUITIN-ACTIVATING ENZYME E1"/>
    <property type="match status" value="1"/>
</dbReference>
<dbReference type="OrthoDB" id="10261062at2759"/>
<feature type="binding site" evidence="11">
    <location>
        <position position="126"/>
    </location>
    <ligand>
        <name>ATP</name>
        <dbReference type="ChEBI" id="CHEBI:30616"/>
    </ligand>
</feature>
<evidence type="ECO:0000256" key="1">
    <source>
        <dbReference type="ARBA" id="ARBA00004514"/>
    </source>
</evidence>
<feature type="coiled-coil region" evidence="12">
    <location>
        <begin position="53"/>
        <end position="87"/>
    </location>
</feature>
<dbReference type="GO" id="GO:0070566">
    <property type="term" value="F:adenylyltransferase activity"/>
    <property type="evidence" value="ECO:0007669"/>
    <property type="project" value="InterPro"/>
</dbReference>
<evidence type="ECO:0000256" key="3">
    <source>
        <dbReference type="ARBA" id="ARBA00022679"/>
    </source>
</evidence>
<dbReference type="NCBIfam" id="NF004281">
    <property type="entry name" value="PRK05690.1"/>
    <property type="match status" value="1"/>
</dbReference>
<dbReference type="SUPFAM" id="SSF69572">
    <property type="entry name" value="Activating enzymes of the ubiquitin-like proteins"/>
    <property type="match status" value="1"/>
</dbReference>
<dbReference type="FunFam" id="3.40.50.720:FF:000033">
    <property type="entry name" value="Adenylyltransferase and sulfurtransferase MOCS3"/>
    <property type="match status" value="1"/>
</dbReference>
<comment type="pathway">
    <text evidence="11">tRNA modification; 5-methoxycarbonylmethyl-2-thiouridine-tRNA biosynthesis.</text>
</comment>
<dbReference type="GO" id="GO:0042292">
    <property type="term" value="F:URM1 activating enzyme activity"/>
    <property type="evidence" value="ECO:0007669"/>
    <property type="project" value="TreeGrafter"/>
</dbReference>
<evidence type="ECO:0000256" key="11">
    <source>
        <dbReference type="HAMAP-Rule" id="MF_03049"/>
    </source>
</evidence>
<dbReference type="GO" id="GO:0005524">
    <property type="term" value="F:ATP binding"/>
    <property type="evidence" value="ECO:0007669"/>
    <property type="project" value="UniProtKB-KW"/>
</dbReference>
<evidence type="ECO:0000256" key="10">
    <source>
        <dbReference type="ARBA" id="ARBA00023268"/>
    </source>
</evidence>
<feature type="binding site" evidence="11">
    <location>
        <begin position="215"/>
        <end position="216"/>
    </location>
    <ligand>
        <name>ATP</name>
        <dbReference type="ChEBI" id="CHEBI:30616"/>
    </ligand>
</feature>
<dbReference type="PANTHER" id="PTHR10953:SF102">
    <property type="entry name" value="ADENYLYLTRANSFERASE AND SULFURTRANSFERASE MOCS3"/>
    <property type="match status" value="1"/>
</dbReference>
<gene>
    <name evidence="14" type="ORF">TSAR_014937</name>
</gene>
<dbReference type="GO" id="GO:0005829">
    <property type="term" value="C:cytosol"/>
    <property type="evidence" value="ECO:0007669"/>
    <property type="project" value="UniProtKB-SubCell"/>
</dbReference>
<keyword evidence="4 11" id="KW-0819">tRNA processing</keyword>
<keyword evidence="7 11" id="KW-0862">Zinc</keyword>
<evidence type="ECO:0000256" key="8">
    <source>
        <dbReference type="ARBA" id="ARBA00022840"/>
    </source>
</evidence>
<dbReference type="GO" id="GO:0032447">
    <property type="term" value="P:protein urmylation"/>
    <property type="evidence" value="ECO:0007669"/>
    <property type="project" value="TreeGrafter"/>
</dbReference>
<feature type="binding site" evidence="11">
    <location>
        <position position="258"/>
    </location>
    <ligand>
        <name>Zn(2+)</name>
        <dbReference type="ChEBI" id="CHEBI:29105"/>
    </ligand>
</feature>
<dbReference type="Pfam" id="PF00899">
    <property type="entry name" value="ThiF"/>
    <property type="match status" value="1"/>
</dbReference>
<evidence type="ECO:0000256" key="2">
    <source>
        <dbReference type="ARBA" id="ARBA00022490"/>
    </source>
</evidence>
<dbReference type="GO" id="GO:0046872">
    <property type="term" value="F:metal ion binding"/>
    <property type="evidence" value="ECO:0007669"/>
    <property type="project" value="UniProtKB-KW"/>
</dbReference>
<dbReference type="FunFam" id="3.40.250.10:FF:000014">
    <property type="entry name" value="Adenylyltransferase and sulfurtransferase MOCS3"/>
    <property type="match status" value="1"/>
</dbReference>
<evidence type="ECO:0000256" key="4">
    <source>
        <dbReference type="ARBA" id="ARBA00022694"/>
    </source>
</evidence>
<protein>
    <recommendedName>
        <fullName evidence="11">Adenylyltransferase and sulfurtransferase MOCS3 homolog</fullName>
    </recommendedName>
    <alternativeName>
        <fullName evidence="11">UBA4 homolog</fullName>
    </alternativeName>
    <alternativeName>
        <fullName evidence="11">Ubiquitin-like protein activator 4 homolog</fullName>
    </alternativeName>
    <domain>
        <recommendedName>
            <fullName evidence="11">Adenylyltransferase</fullName>
            <ecNumber evidence="11">2.7.7.-</ecNumber>
        </recommendedName>
    </domain>
    <domain>
        <recommendedName>
            <fullName evidence="11">Sulfurtransferase</fullName>
            <ecNumber evidence="11">2.8.1.-</ecNumber>
        </recommendedName>
    </domain>
</protein>
<evidence type="ECO:0000256" key="12">
    <source>
        <dbReference type="SAM" id="Coils"/>
    </source>
</evidence>
<dbReference type="HAMAP" id="MF_03049">
    <property type="entry name" value="MOCS3_Uba4"/>
    <property type="match status" value="1"/>
</dbReference>
<evidence type="ECO:0000313" key="14">
    <source>
        <dbReference type="EMBL" id="OXU31364.1"/>
    </source>
</evidence>
<dbReference type="EC" id="2.8.1.-" evidence="11"/>
<feature type="active site" description="Glycyl thioester intermediate; for adenylyltransferase activity" evidence="11">
    <location>
        <position position="272"/>
    </location>
</feature>
<dbReference type="Proteomes" id="UP000215335">
    <property type="component" value="Unassembled WGS sequence"/>
</dbReference>
<organism evidence="14 15">
    <name type="scientific">Trichomalopsis sarcophagae</name>
    <dbReference type="NCBI Taxonomy" id="543379"/>
    <lineage>
        <taxon>Eukaryota</taxon>
        <taxon>Metazoa</taxon>
        <taxon>Ecdysozoa</taxon>
        <taxon>Arthropoda</taxon>
        <taxon>Hexapoda</taxon>
        <taxon>Insecta</taxon>
        <taxon>Pterygota</taxon>
        <taxon>Neoptera</taxon>
        <taxon>Endopterygota</taxon>
        <taxon>Hymenoptera</taxon>
        <taxon>Apocrita</taxon>
        <taxon>Proctotrupomorpha</taxon>
        <taxon>Chalcidoidea</taxon>
        <taxon>Pteromalidae</taxon>
        <taxon>Pteromalinae</taxon>
        <taxon>Trichomalopsis</taxon>
    </lineage>
</organism>
<feature type="domain" description="Rhodanese" evidence="13">
    <location>
        <begin position="381"/>
        <end position="482"/>
    </location>
</feature>
<reference evidence="14 15" key="1">
    <citation type="journal article" date="2017" name="Curr. Biol.">
        <title>The Evolution of Venom by Co-option of Single-Copy Genes.</title>
        <authorList>
            <person name="Martinson E.O."/>
            <person name="Mrinalini"/>
            <person name="Kelkar Y.D."/>
            <person name="Chang C.H."/>
            <person name="Werren J.H."/>
        </authorList>
    </citation>
    <scope>NUCLEOTIDE SEQUENCE [LARGE SCALE GENOMIC DNA]</scope>
    <source>
        <strain evidence="14 15">Alberta</strain>
        <tissue evidence="14">Whole body</tissue>
    </source>
</reference>
<dbReference type="Gene3D" id="3.40.50.720">
    <property type="entry name" value="NAD(P)-binding Rossmann-like Domain"/>
    <property type="match status" value="1"/>
</dbReference>
<keyword evidence="10 11" id="KW-0511">Multifunctional enzyme</keyword>
<comment type="cofactor">
    <cofactor evidence="11">
        <name>Zn(2+)</name>
        <dbReference type="ChEBI" id="CHEBI:29105"/>
    </cofactor>
    <text evidence="11">Binds 1 zinc ion per subunit.</text>
</comment>
<name>A0A232FKV3_9HYME</name>
<feature type="binding site" evidence="11">
    <location>
        <position position="333"/>
    </location>
    <ligand>
        <name>Zn(2+)</name>
        <dbReference type="ChEBI" id="CHEBI:29105"/>
    </ligand>
</feature>
<dbReference type="EMBL" id="NNAY01000065">
    <property type="protein sequence ID" value="OXU31364.1"/>
    <property type="molecule type" value="Genomic_DNA"/>
</dbReference>
<dbReference type="STRING" id="543379.A0A232FKV3"/>
<comment type="subcellular location">
    <subcellularLocation>
        <location evidence="1">Cytoplasm</location>
        <location evidence="1">Cytosol</location>
    </subcellularLocation>
</comment>
<evidence type="ECO:0000259" key="13">
    <source>
        <dbReference type="PROSITE" id="PS50206"/>
    </source>
</evidence>
<accession>A0A232FKV3</accession>
<dbReference type="UniPathway" id="UPA00988"/>
<keyword evidence="5 11" id="KW-0479">Metal-binding</keyword>
<dbReference type="InterPro" id="IPR045886">
    <property type="entry name" value="ThiF/MoeB/HesA"/>
</dbReference>
<dbReference type="AlphaFoldDB" id="A0A232FKV3"/>
<dbReference type="InterPro" id="IPR036873">
    <property type="entry name" value="Rhodanese-like_dom_sf"/>
</dbReference>
<comment type="function">
    <text evidence="11">Plays a central role in 2-thiolation of mcm(5)S(2)U at tRNA wobble positions of cytosolic tRNA(Lys), tRNA(Glu) and tRNA(Gln). Acts by mediating the C-terminal thiocarboxylation of the sulfur carrier URM1. Its N-terminus first activates URM1 as acyl-adenylate (-COAMP), then the persulfide sulfur on the catalytic cysteine is transferred to URM1 to form thiocarboxylation (-COSH) of its C-terminus. The reaction probably involves hydrogen sulfide that is generated from the persulfide intermediate and that acts as nucleophile towards URM1. Subsequently, a transient disulfide bond is formed. Does not use thiosulfate as sulfur donor; NFS1 probably acting as a sulfur donor for thiocarboxylation reactions.</text>
</comment>
<feature type="binding site" evidence="11">
    <location>
        <position position="147"/>
    </location>
    <ligand>
        <name>ATP</name>
        <dbReference type="ChEBI" id="CHEBI:30616"/>
    </ligand>
</feature>
<dbReference type="CDD" id="cd00757">
    <property type="entry name" value="ThiF_MoeB_HesA_family"/>
    <property type="match status" value="1"/>
</dbReference>
<comment type="similarity">
    <text evidence="11">In the N-terminal section; belongs to the HesA/MoeB/ThiF family. UBA4 subfamily.</text>
</comment>
<dbReference type="InterPro" id="IPR035985">
    <property type="entry name" value="Ubiquitin-activating_enz"/>
</dbReference>
<keyword evidence="9 11" id="KW-0501">Molybdenum cofactor biosynthesis</keyword>
<comment type="caution">
    <text evidence="14">The sequence shown here is derived from an EMBL/GenBank/DDBJ whole genome shotgun (WGS) entry which is preliminary data.</text>
</comment>
<dbReference type="Gene3D" id="3.40.250.10">
    <property type="entry name" value="Rhodanese-like domain"/>
    <property type="match status" value="1"/>
</dbReference>
<keyword evidence="2 11" id="KW-0963">Cytoplasm</keyword>
<dbReference type="InterPro" id="IPR028885">
    <property type="entry name" value="MOCS3/Uba4"/>
</dbReference>